<evidence type="ECO:0000256" key="1">
    <source>
        <dbReference type="ARBA" id="ARBA00009437"/>
    </source>
</evidence>
<dbReference type="AlphaFoldDB" id="A0A365U889"/>
<comment type="similarity">
    <text evidence="1">Belongs to the LysR transcriptional regulatory family.</text>
</comment>
<gene>
    <name evidence="7" type="ORF">DRV85_10325</name>
</gene>
<dbReference type="GO" id="GO:0032993">
    <property type="term" value="C:protein-DNA complex"/>
    <property type="evidence" value="ECO:0007669"/>
    <property type="project" value="TreeGrafter"/>
</dbReference>
<evidence type="ECO:0000256" key="3">
    <source>
        <dbReference type="ARBA" id="ARBA00023125"/>
    </source>
</evidence>
<dbReference type="SUPFAM" id="SSF53850">
    <property type="entry name" value="Periplasmic binding protein-like II"/>
    <property type="match status" value="1"/>
</dbReference>
<evidence type="ECO:0000256" key="2">
    <source>
        <dbReference type="ARBA" id="ARBA00023015"/>
    </source>
</evidence>
<accession>A0A365U889</accession>
<dbReference type="FunFam" id="1.10.10.10:FF:000001">
    <property type="entry name" value="LysR family transcriptional regulator"/>
    <property type="match status" value="1"/>
</dbReference>
<dbReference type="InterPro" id="IPR036390">
    <property type="entry name" value="WH_DNA-bd_sf"/>
</dbReference>
<keyword evidence="4" id="KW-0010">Activator</keyword>
<dbReference type="Proteomes" id="UP000253370">
    <property type="component" value="Unassembled WGS sequence"/>
</dbReference>
<dbReference type="InterPro" id="IPR005119">
    <property type="entry name" value="LysR_subst-bd"/>
</dbReference>
<dbReference type="Pfam" id="PF03466">
    <property type="entry name" value="LysR_substrate"/>
    <property type="match status" value="1"/>
</dbReference>
<protein>
    <submittedName>
        <fullName evidence="7">Hydrogen peroxide-inducible genes activator</fullName>
    </submittedName>
</protein>
<dbReference type="CDD" id="cd08411">
    <property type="entry name" value="PBP2_OxyR"/>
    <property type="match status" value="1"/>
</dbReference>
<feature type="domain" description="HTH lysR-type" evidence="6">
    <location>
        <begin position="3"/>
        <end position="60"/>
    </location>
</feature>
<dbReference type="OrthoDB" id="9775392at2"/>
<dbReference type="EMBL" id="QNTQ01000008">
    <property type="protein sequence ID" value="RBI85049.1"/>
    <property type="molecule type" value="Genomic_DNA"/>
</dbReference>
<dbReference type="RefSeq" id="WP_113289376.1">
    <property type="nucleotide sequence ID" value="NZ_QNTQ01000008.1"/>
</dbReference>
<dbReference type="GO" id="GO:0003700">
    <property type="term" value="F:DNA-binding transcription factor activity"/>
    <property type="evidence" value="ECO:0007669"/>
    <property type="project" value="InterPro"/>
</dbReference>
<organism evidence="7 8">
    <name type="scientific">Rhodosalinus halophilus</name>
    <dbReference type="NCBI Taxonomy" id="2259333"/>
    <lineage>
        <taxon>Bacteria</taxon>
        <taxon>Pseudomonadati</taxon>
        <taxon>Pseudomonadota</taxon>
        <taxon>Alphaproteobacteria</taxon>
        <taxon>Rhodobacterales</taxon>
        <taxon>Paracoccaceae</taxon>
        <taxon>Rhodosalinus</taxon>
    </lineage>
</organism>
<dbReference type="PROSITE" id="PS50931">
    <property type="entry name" value="HTH_LYSR"/>
    <property type="match status" value="1"/>
</dbReference>
<dbReference type="PANTHER" id="PTHR30346:SF26">
    <property type="entry name" value="HYDROGEN PEROXIDE-INDUCIBLE GENES ACTIVATOR"/>
    <property type="match status" value="1"/>
</dbReference>
<proteinExistence type="inferred from homology"/>
<evidence type="ECO:0000259" key="6">
    <source>
        <dbReference type="PROSITE" id="PS50931"/>
    </source>
</evidence>
<keyword evidence="3" id="KW-0238">DNA-binding</keyword>
<dbReference type="PANTHER" id="PTHR30346">
    <property type="entry name" value="TRANSCRIPTIONAL DUAL REGULATOR HCAR-RELATED"/>
    <property type="match status" value="1"/>
</dbReference>
<keyword evidence="2" id="KW-0805">Transcription regulation</keyword>
<reference evidence="7 8" key="1">
    <citation type="submission" date="2018-07" db="EMBL/GenBank/DDBJ databases">
        <title>Rhodosalinus sp. strain E84T genomic sequence and assembly.</title>
        <authorList>
            <person name="Liu Z.-W."/>
            <person name="Lu D.-C."/>
        </authorList>
    </citation>
    <scope>NUCLEOTIDE SEQUENCE [LARGE SCALE GENOMIC DNA]</scope>
    <source>
        <strain evidence="7 8">E84</strain>
    </source>
</reference>
<dbReference type="Gene3D" id="3.40.190.10">
    <property type="entry name" value="Periplasmic binding protein-like II"/>
    <property type="match status" value="2"/>
</dbReference>
<dbReference type="Pfam" id="PF00126">
    <property type="entry name" value="HTH_1"/>
    <property type="match status" value="1"/>
</dbReference>
<keyword evidence="8" id="KW-1185">Reference proteome</keyword>
<comment type="caution">
    <text evidence="7">The sequence shown here is derived from an EMBL/GenBank/DDBJ whole genome shotgun (WGS) entry which is preliminary data.</text>
</comment>
<evidence type="ECO:0000313" key="7">
    <source>
        <dbReference type="EMBL" id="RBI85049.1"/>
    </source>
</evidence>
<dbReference type="InterPro" id="IPR036388">
    <property type="entry name" value="WH-like_DNA-bd_sf"/>
</dbReference>
<evidence type="ECO:0000313" key="8">
    <source>
        <dbReference type="Proteomes" id="UP000253370"/>
    </source>
</evidence>
<keyword evidence="5" id="KW-0804">Transcription</keyword>
<dbReference type="InterPro" id="IPR000847">
    <property type="entry name" value="LysR_HTH_N"/>
</dbReference>
<name>A0A365U889_9RHOB</name>
<dbReference type="Gene3D" id="1.10.10.10">
    <property type="entry name" value="Winged helix-like DNA-binding domain superfamily/Winged helix DNA-binding domain"/>
    <property type="match status" value="1"/>
</dbReference>
<evidence type="ECO:0000256" key="4">
    <source>
        <dbReference type="ARBA" id="ARBA00023159"/>
    </source>
</evidence>
<dbReference type="GO" id="GO:0003677">
    <property type="term" value="F:DNA binding"/>
    <property type="evidence" value="ECO:0007669"/>
    <property type="project" value="UniProtKB-KW"/>
</dbReference>
<evidence type="ECO:0000256" key="5">
    <source>
        <dbReference type="ARBA" id="ARBA00023163"/>
    </source>
</evidence>
<sequence>MNFTLRQLAYFKALAEHRNFGRAAEAVHVSQPALSVQIRELERTLGAPLVERQTRELVLTPFGRVILAHAQRVLSAVEGLALAARWRDGLGGQLRLGVIPTIAPYILPEALARLRARDIALDVQVQEGKTAQLLEALRTGALDVAVMALPAEAEGMEAHPLFEDRFLLAGSRARLAALDDGAGLRPEGLGDGQLLLLEDGHCLTDQALELCGRSRGHAQINMGASSLATLCRLVGAGFGLTLIPELAAEAECRAVPEMELRRFSAPEPARTVGLVQRRGSLDPEATGELAALLSEAGRAALVAAHGRIAPNRAA</sequence>
<dbReference type="SUPFAM" id="SSF46785">
    <property type="entry name" value="Winged helix' DNA-binding domain"/>
    <property type="match status" value="1"/>
</dbReference>
<dbReference type="PRINTS" id="PR00039">
    <property type="entry name" value="HTHLYSR"/>
</dbReference>